<dbReference type="InterPro" id="IPR004087">
    <property type="entry name" value="KH_dom"/>
</dbReference>
<dbReference type="PROSITE" id="PS50084">
    <property type="entry name" value="KH_TYPE_1"/>
    <property type="match status" value="2"/>
</dbReference>
<accession>A0AA38G5G2</accession>
<sequence>MDGRYSGSKPKPKRPLMAAEDNGHSSKRLQASRPEDGETVFRILCPEAKAGGVIGKGGSIISQIRRETGARISVQETVQGCEERVILISVPAEGDHRPDFYGVGDRSSPAQDALFRVHARIAEDMADEKEANGVVITRLIVPNSHVGCLMGKGGKIIQQMRDESRAQIRILPREQNPSCADPTDEILQIKGNINVVKKSLWLVSIRLRDNNSKEGSQPALLFAMYSPDYNARLPDAFIPYQNSAHHL</sequence>
<dbReference type="EMBL" id="JAHRHJ020000005">
    <property type="protein sequence ID" value="KAH9315613.1"/>
    <property type="molecule type" value="Genomic_DNA"/>
</dbReference>
<evidence type="ECO:0000256" key="2">
    <source>
        <dbReference type="PROSITE-ProRule" id="PRU00117"/>
    </source>
</evidence>
<dbReference type="Proteomes" id="UP000824469">
    <property type="component" value="Unassembled WGS sequence"/>
</dbReference>
<evidence type="ECO:0000259" key="4">
    <source>
        <dbReference type="SMART" id="SM00322"/>
    </source>
</evidence>
<protein>
    <recommendedName>
        <fullName evidence="4">K Homology domain-containing protein</fullName>
    </recommendedName>
</protein>
<proteinExistence type="predicted"/>
<organism evidence="5 6">
    <name type="scientific">Taxus chinensis</name>
    <name type="common">Chinese yew</name>
    <name type="synonym">Taxus wallichiana var. chinensis</name>
    <dbReference type="NCBI Taxonomy" id="29808"/>
    <lineage>
        <taxon>Eukaryota</taxon>
        <taxon>Viridiplantae</taxon>
        <taxon>Streptophyta</taxon>
        <taxon>Embryophyta</taxon>
        <taxon>Tracheophyta</taxon>
        <taxon>Spermatophyta</taxon>
        <taxon>Pinopsida</taxon>
        <taxon>Pinidae</taxon>
        <taxon>Conifers II</taxon>
        <taxon>Cupressales</taxon>
        <taxon>Taxaceae</taxon>
        <taxon>Taxus</taxon>
    </lineage>
</organism>
<dbReference type="SUPFAM" id="SSF54791">
    <property type="entry name" value="Eukaryotic type KH-domain (KH-domain type I)"/>
    <property type="match status" value="2"/>
</dbReference>
<dbReference type="PANTHER" id="PTHR10288">
    <property type="entry name" value="KH DOMAIN CONTAINING RNA BINDING PROTEIN"/>
    <property type="match status" value="1"/>
</dbReference>
<dbReference type="CDD" id="cd22459">
    <property type="entry name" value="KH-I_PEPPER_rpt1_like"/>
    <property type="match status" value="1"/>
</dbReference>
<dbReference type="GO" id="GO:0003723">
    <property type="term" value="F:RNA binding"/>
    <property type="evidence" value="ECO:0007669"/>
    <property type="project" value="UniProtKB-UniRule"/>
</dbReference>
<dbReference type="CDD" id="cd22460">
    <property type="entry name" value="KH-I_PEPPER_rpt2_like"/>
    <property type="match status" value="1"/>
</dbReference>
<evidence type="ECO:0000256" key="3">
    <source>
        <dbReference type="SAM" id="MobiDB-lite"/>
    </source>
</evidence>
<dbReference type="Pfam" id="PF00013">
    <property type="entry name" value="KH_1"/>
    <property type="match status" value="2"/>
</dbReference>
<gene>
    <name evidence="5" type="ORF">KI387_024240</name>
</gene>
<feature type="domain" description="K Homology" evidence="4">
    <location>
        <begin position="133"/>
        <end position="208"/>
    </location>
</feature>
<keyword evidence="2" id="KW-0694">RNA-binding</keyword>
<dbReference type="AlphaFoldDB" id="A0AA38G5G2"/>
<dbReference type="InterPro" id="IPR036612">
    <property type="entry name" value="KH_dom_type_1_sf"/>
</dbReference>
<keyword evidence="1" id="KW-0677">Repeat</keyword>
<feature type="region of interest" description="Disordered" evidence="3">
    <location>
        <begin position="1"/>
        <end position="35"/>
    </location>
</feature>
<dbReference type="OMA" id="TVQGCEE"/>
<evidence type="ECO:0000313" key="5">
    <source>
        <dbReference type="EMBL" id="KAH9315613.1"/>
    </source>
</evidence>
<name>A0AA38G5G2_TAXCH</name>
<dbReference type="SMART" id="SM00322">
    <property type="entry name" value="KH"/>
    <property type="match status" value="2"/>
</dbReference>
<evidence type="ECO:0000313" key="6">
    <source>
        <dbReference type="Proteomes" id="UP000824469"/>
    </source>
</evidence>
<comment type="caution">
    <text evidence="5">The sequence shown here is derived from an EMBL/GenBank/DDBJ whole genome shotgun (WGS) entry which is preliminary data.</text>
</comment>
<keyword evidence="6" id="KW-1185">Reference proteome</keyword>
<dbReference type="Gene3D" id="3.30.1370.10">
    <property type="entry name" value="K Homology domain, type 1"/>
    <property type="match status" value="2"/>
</dbReference>
<feature type="domain" description="K Homology" evidence="4">
    <location>
        <begin position="37"/>
        <end position="126"/>
    </location>
</feature>
<reference evidence="5 6" key="1">
    <citation type="journal article" date="2021" name="Nat. Plants">
        <title>The Taxus genome provides insights into paclitaxel biosynthesis.</title>
        <authorList>
            <person name="Xiong X."/>
            <person name="Gou J."/>
            <person name="Liao Q."/>
            <person name="Li Y."/>
            <person name="Zhou Q."/>
            <person name="Bi G."/>
            <person name="Li C."/>
            <person name="Du R."/>
            <person name="Wang X."/>
            <person name="Sun T."/>
            <person name="Guo L."/>
            <person name="Liang H."/>
            <person name="Lu P."/>
            <person name="Wu Y."/>
            <person name="Zhang Z."/>
            <person name="Ro D.K."/>
            <person name="Shang Y."/>
            <person name="Huang S."/>
            <person name="Yan J."/>
        </authorList>
    </citation>
    <scope>NUCLEOTIDE SEQUENCE [LARGE SCALE GENOMIC DNA]</scope>
    <source>
        <strain evidence="5">Ta-2019</strain>
    </source>
</reference>
<dbReference type="InterPro" id="IPR004088">
    <property type="entry name" value="KH_dom_type_1"/>
</dbReference>
<evidence type="ECO:0000256" key="1">
    <source>
        <dbReference type="ARBA" id="ARBA00022737"/>
    </source>
</evidence>